<evidence type="ECO:0000313" key="2">
    <source>
        <dbReference type="Proteomes" id="UP000018747"/>
    </source>
</evidence>
<dbReference type="EMBL" id="AHMT02000036">
    <property type="protein sequence ID" value="EQA62242.1"/>
    <property type="molecule type" value="Genomic_DNA"/>
</dbReference>
<protein>
    <submittedName>
        <fullName evidence="1">Uncharacterized protein</fullName>
    </submittedName>
</protein>
<organism evidence="1 2">
    <name type="scientific">Leptospira alexanderi serovar Manhao 3 str. L 60</name>
    <dbReference type="NCBI Taxonomy" id="1049759"/>
    <lineage>
        <taxon>Bacteria</taxon>
        <taxon>Pseudomonadati</taxon>
        <taxon>Spirochaetota</taxon>
        <taxon>Spirochaetia</taxon>
        <taxon>Leptospirales</taxon>
        <taxon>Leptospiraceae</taxon>
        <taxon>Leptospira</taxon>
    </lineage>
</organism>
<evidence type="ECO:0000313" key="1">
    <source>
        <dbReference type="EMBL" id="EQA62242.1"/>
    </source>
</evidence>
<gene>
    <name evidence="1" type="ORF">LEP1GSC062_0124</name>
</gene>
<name>V6HYW9_9LEPT</name>
<keyword evidence="2" id="KW-1185">Reference proteome</keyword>
<comment type="caution">
    <text evidence="1">The sequence shown here is derived from an EMBL/GenBank/DDBJ whole genome shotgun (WGS) entry which is preliminary data.</text>
</comment>
<dbReference type="AlphaFoldDB" id="V6HYW9"/>
<dbReference type="Proteomes" id="UP000018747">
    <property type="component" value="Unassembled WGS sequence"/>
</dbReference>
<proteinExistence type="predicted"/>
<sequence length="39" mass="4657">MSSYILDLQEDFDRSLGFVALLEFVNELKQFPDLKNRKH</sequence>
<reference evidence="1" key="1">
    <citation type="submission" date="2013-05" db="EMBL/GenBank/DDBJ databases">
        <authorList>
            <person name="Harkins D.M."/>
            <person name="Durkin A.S."/>
            <person name="Brinkac L.M."/>
            <person name="Haft D.H."/>
            <person name="Selengut J.D."/>
            <person name="Sanka R."/>
            <person name="DePew J."/>
            <person name="Purushe J."/>
            <person name="Hartskeerl R.A."/>
            <person name="Ahmed A."/>
            <person name="van der Linden H."/>
            <person name="Goris M.G.A."/>
            <person name="Vinetz J.M."/>
            <person name="Sutton G.G."/>
            <person name="Nierman W.C."/>
            <person name="Fouts D.E."/>
        </authorList>
    </citation>
    <scope>NUCLEOTIDE SEQUENCE [LARGE SCALE GENOMIC DNA]</scope>
    <source>
        <strain evidence="1">L 60</strain>
    </source>
</reference>
<accession>V6HYW9</accession>